<keyword evidence="2" id="KW-0653">Protein transport</keyword>
<evidence type="ECO:0000313" key="5">
    <source>
        <dbReference type="EMBL" id="REL34867.1"/>
    </source>
</evidence>
<dbReference type="PANTHER" id="PTHR30531:SF12">
    <property type="entry name" value="FLAGELLAR BIOSYNTHETIC PROTEIN FLHB"/>
    <property type="match status" value="1"/>
</dbReference>
<reference evidence="5 6" key="1">
    <citation type="submission" date="2018-08" db="EMBL/GenBank/DDBJ databases">
        <title>Thalassotalea euphylliae genome.</title>
        <authorList>
            <person name="Summers S."/>
            <person name="Rice S.A."/>
            <person name="Freckelton M.L."/>
            <person name="Nedved B.T."/>
            <person name="Hadfield M.G."/>
        </authorList>
    </citation>
    <scope>NUCLEOTIDE SEQUENCE [LARGE SCALE GENOMIC DNA]</scope>
    <source>
        <strain evidence="5 6">H2</strain>
    </source>
</reference>
<organism evidence="5 6">
    <name type="scientific">Thalassotalea euphylliae</name>
    <dbReference type="NCBI Taxonomy" id="1655234"/>
    <lineage>
        <taxon>Bacteria</taxon>
        <taxon>Pseudomonadati</taxon>
        <taxon>Pseudomonadota</taxon>
        <taxon>Gammaproteobacteria</taxon>
        <taxon>Alteromonadales</taxon>
        <taxon>Colwelliaceae</taxon>
        <taxon>Thalassotalea</taxon>
    </lineage>
</organism>
<feature type="compositionally biased region" description="Basic and acidic residues" evidence="3">
    <location>
        <begin position="1"/>
        <end position="23"/>
    </location>
</feature>
<keyword evidence="4" id="KW-1133">Transmembrane helix</keyword>
<keyword evidence="4" id="KW-0472">Membrane</keyword>
<gene>
    <name evidence="5" type="ORF">DXX92_05535</name>
</gene>
<comment type="caution">
    <text evidence="5">The sequence shown here is derived from an EMBL/GenBank/DDBJ whole genome shotgun (WGS) entry which is preliminary data.</text>
</comment>
<sequence length="104" mass="11617">MADSDSGERTEEPTAKKLSEARQKGQIPRSKDLGTMFVLISSAVALLMVGDYLVLSLSQMMKRMFTFTREEVMDTQNIFNIVGEVFAGVMYPMLWIFGIITLAA</sequence>
<feature type="region of interest" description="Disordered" evidence="3">
    <location>
        <begin position="1"/>
        <end position="27"/>
    </location>
</feature>
<dbReference type="OrthoDB" id="9807950at2"/>
<dbReference type="RefSeq" id="WP_115999542.1">
    <property type="nucleotide sequence ID" value="NZ_QUOV01000001.1"/>
</dbReference>
<keyword evidence="2" id="KW-0813">Transport</keyword>
<dbReference type="InterPro" id="IPR006135">
    <property type="entry name" value="T3SS_substrate_exporter"/>
</dbReference>
<dbReference type="Proteomes" id="UP000256999">
    <property type="component" value="Unassembled WGS sequence"/>
</dbReference>
<name>A0A3E0UE76_9GAMM</name>
<keyword evidence="2" id="KW-1006">Bacterial flagellum protein export</keyword>
<dbReference type="Pfam" id="PF01312">
    <property type="entry name" value="Bac_export_2"/>
    <property type="match status" value="1"/>
</dbReference>
<keyword evidence="4" id="KW-0812">Transmembrane</keyword>
<evidence type="ECO:0000313" key="6">
    <source>
        <dbReference type="Proteomes" id="UP000256999"/>
    </source>
</evidence>
<evidence type="ECO:0000256" key="3">
    <source>
        <dbReference type="SAM" id="MobiDB-lite"/>
    </source>
</evidence>
<feature type="transmembrane region" description="Helical" evidence="4">
    <location>
        <begin position="78"/>
        <end position="103"/>
    </location>
</feature>
<evidence type="ECO:0000256" key="1">
    <source>
        <dbReference type="ARBA" id="ARBA00021622"/>
    </source>
</evidence>
<proteinExistence type="predicted"/>
<evidence type="ECO:0000256" key="4">
    <source>
        <dbReference type="SAM" id="Phobius"/>
    </source>
</evidence>
<dbReference type="GO" id="GO:0005886">
    <property type="term" value="C:plasma membrane"/>
    <property type="evidence" value="ECO:0007669"/>
    <property type="project" value="TreeGrafter"/>
</dbReference>
<dbReference type="AlphaFoldDB" id="A0A3E0UE76"/>
<dbReference type="PANTHER" id="PTHR30531">
    <property type="entry name" value="FLAGELLAR BIOSYNTHETIC PROTEIN FLHB"/>
    <property type="match status" value="1"/>
</dbReference>
<accession>A0A3E0UE76</accession>
<protein>
    <recommendedName>
        <fullName evidence="1">Flagellar biosynthetic protein FlhB</fullName>
    </recommendedName>
</protein>
<evidence type="ECO:0000256" key="2">
    <source>
        <dbReference type="ARBA" id="ARBA00023225"/>
    </source>
</evidence>
<dbReference type="GO" id="GO:0009306">
    <property type="term" value="P:protein secretion"/>
    <property type="evidence" value="ECO:0007669"/>
    <property type="project" value="InterPro"/>
</dbReference>
<feature type="transmembrane region" description="Helical" evidence="4">
    <location>
        <begin position="36"/>
        <end position="57"/>
    </location>
</feature>
<dbReference type="EMBL" id="QUOV01000001">
    <property type="protein sequence ID" value="REL34867.1"/>
    <property type="molecule type" value="Genomic_DNA"/>
</dbReference>